<dbReference type="AlphaFoldDB" id="A0A9P1CH79"/>
<protein>
    <submittedName>
        <fullName evidence="4">Ankyrin-1</fullName>
    </submittedName>
</protein>
<reference evidence="2" key="1">
    <citation type="submission" date="2022-10" db="EMBL/GenBank/DDBJ databases">
        <authorList>
            <person name="Chen Y."/>
            <person name="Dougan E. K."/>
            <person name="Chan C."/>
            <person name="Rhodes N."/>
            <person name="Thang M."/>
        </authorList>
    </citation>
    <scope>NUCLEOTIDE SEQUENCE</scope>
</reference>
<evidence type="ECO:0000256" key="1">
    <source>
        <dbReference type="SAM" id="MobiDB-lite"/>
    </source>
</evidence>
<proteinExistence type="predicted"/>
<organism evidence="2">
    <name type="scientific">Cladocopium goreaui</name>
    <dbReference type="NCBI Taxonomy" id="2562237"/>
    <lineage>
        <taxon>Eukaryota</taxon>
        <taxon>Sar</taxon>
        <taxon>Alveolata</taxon>
        <taxon>Dinophyceae</taxon>
        <taxon>Suessiales</taxon>
        <taxon>Symbiodiniaceae</taxon>
        <taxon>Cladocopium</taxon>
    </lineage>
</organism>
<dbReference type="Proteomes" id="UP001152797">
    <property type="component" value="Unassembled WGS sequence"/>
</dbReference>
<sequence>MADSKMQYKIMARRPGDLTQAFSVSSGWSKLGIEANERVLSCFQGNEQLGHRFFVTLAPMSAFKFRLEETTAQGIVAIREKTREVMLAKPVRGPLITVDLTSPVGGEMNYTFTYTFSGSLAGSGQIKDDQTMAALWGKMRHHLTNMRLHTELDISATYLSYMEKQVKSSNTKITTMMAKSNEPEPEPAPKPAAKSNVLKRPAGKAVMKLLINSLDETAKFLQAQKDLDCFSQVLDQQCQALLRKCQMLPALSAGDAAELIDNVKEKLSGLAKVSPLVLAISAKVLQGTAPATTEKRNKQTITNFAAYLTQKDADTLQNKQVSTYTKLDAVAVRMIRLGIDVPTEVSVGHILKVCGDLGLELGTHKENLQLLDQLKSLFKSKARKAKPDVSKRAHIVIYPDLPSEAMIQECYDADDPPLQRATRSVGTLGCLRKSSSKTKPAGAALVPMPAPATLSPTMPSGGVASAMQQAMAQQAMGFTGMDAMAQQDTGPAGLKIFAGNKTELNQVTPSRSPTAPSSASSPPAAVTPHGESQEDSQGQELQLALPDVAKLVPPEEQVAAVQAATQGRQVTRAEAKETEPEKHTSAKAKATCKGKAKAKSKAKGAAKSPAKGSAKSMAQGAAASSKRKASDGDDAVAPSPKAKAKPSAKAKAAAEKMVFTEANRPPVPAPKAGTTWYRKGKIHRNSGAFRVFLSAGDRCDKKVKIKDEDNCEAEWQRALTLIDDSYDDIPNAD</sequence>
<feature type="compositionally biased region" description="Basic residues" evidence="1">
    <location>
        <begin position="590"/>
        <end position="604"/>
    </location>
</feature>
<feature type="region of interest" description="Disordered" evidence="1">
    <location>
        <begin position="557"/>
        <end position="655"/>
    </location>
</feature>
<evidence type="ECO:0000313" key="4">
    <source>
        <dbReference type="EMBL" id="CAL4777518.1"/>
    </source>
</evidence>
<feature type="compositionally biased region" description="Low complexity" evidence="1">
    <location>
        <begin position="557"/>
        <end position="570"/>
    </location>
</feature>
<dbReference type="EMBL" id="CAMXCT010001446">
    <property type="protein sequence ID" value="CAI3990206.1"/>
    <property type="molecule type" value="Genomic_DNA"/>
</dbReference>
<feature type="compositionally biased region" description="Basic and acidic residues" evidence="1">
    <location>
        <begin position="571"/>
        <end position="584"/>
    </location>
</feature>
<feature type="region of interest" description="Disordered" evidence="1">
    <location>
        <begin position="505"/>
        <end position="540"/>
    </location>
</feature>
<gene>
    <name evidence="2" type="ORF">C1SCF055_LOCUS17214</name>
</gene>
<name>A0A9P1CH79_9DINO</name>
<evidence type="ECO:0000313" key="5">
    <source>
        <dbReference type="Proteomes" id="UP001152797"/>
    </source>
</evidence>
<dbReference type="EMBL" id="CAMXCT020001446">
    <property type="protein sequence ID" value="CAL1143581.1"/>
    <property type="molecule type" value="Genomic_DNA"/>
</dbReference>
<comment type="caution">
    <text evidence="2">The sequence shown here is derived from an EMBL/GenBank/DDBJ whole genome shotgun (WGS) entry which is preliminary data.</text>
</comment>
<dbReference type="EMBL" id="CAMXCT030001446">
    <property type="protein sequence ID" value="CAL4777518.1"/>
    <property type="molecule type" value="Genomic_DNA"/>
</dbReference>
<keyword evidence="5" id="KW-1185">Reference proteome</keyword>
<feature type="compositionally biased region" description="Low complexity" evidence="1">
    <location>
        <begin position="508"/>
        <end position="528"/>
    </location>
</feature>
<reference evidence="3" key="2">
    <citation type="submission" date="2024-04" db="EMBL/GenBank/DDBJ databases">
        <authorList>
            <person name="Chen Y."/>
            <person name="Shah S."/>
            <person name="Dougan E. K."/>
            <person name="Thang M."/>
            <person name="Chan C."/>
        </authorList>
    </citation>
    <scope>NUCLEOTIDE SEQUENCE [LARGE SCALE GENOMIC DNA]</scope>
</reference>
<feature type="compositionally biased region" description="Low complexity" evidence="1">
    <location>
        <begin position="605"/>
        <end position="618"/>
    </location>
</feature>
<evidence type="ECO:0000313" key="2">
    <source>
        <dbReference type="EMBL" id="CAI3990206.1"/>
    </source>
</evidence>
<accession>A0A9P1CH79</accession>
<evidence type="ECO:0000313" key="3">
    <source>
        <dbReference type="EMBL" id="CAL1143581.1"/>
    </source>
</evidence>